<feature type="region of interest" description="Disordered" evidence="1">
    <location>
        <begin position="349"/>
        <end position="378"/>
    </location>
</feature>
<dbReference type="AlphaFoldDB" id="A0A9P9YKF6"/>
<dbReference type="EMBL" id="JAMKOV010000007">
    <property type="protein sequence ID" value="KAI8038634.1"/>
    <property type="molecule type" value="Genomic_DNA"/>
</dbReference>
<accession>A0A9P9YKF6</accession>
<comment type="caution">
    <text evidence="2">The sequence shown here is derived from an EMBL/GenBank/DDBJ whole genome shotgun (WGS) entry which is preliminary data.</text>
</comment>
<protein>
    <submittedName>
        <fullName evidence="2">Uncharacterized protein</fullName>
    </submittedName>
</protein>
<organism evidence="2 3">
    <name type="scientific">Drosophila gunungcola</name>
    <name type="common">fruit fly</name>
    <dbReference type="NCBI Taxonomy" id="103775"/>
    <lineage>
        <taxon>Eukaryota</taxon>
        <taxon>Metazoa</taxon>
        <taxon>Ecdysozoa</taxon>
        <taxon>Arthropoda</taxon>
        <taxon>Hexapoda</taxon>
        <taxon>Insecta</taxon>
        <taxon>Pterygota</taxon>
        <taxon>Neoptera</taxon>
        <taxon>Endopterygota</taxon>
        <taxon>Diptera</taxon>
        <taxon>Brachycera</taxon>
        <taxon>Muscomorpha</taxon>
        <taxon>Ephydroidea</taxon>
        <taxon>Drosophilidae</taxon>
        <taxon>Drosophila</taxon>
        <taxon>Sophophora</taxon>
    </lineage>
</organism>
<proteinExistence type="predicted"/>
<feature type="compositionally biased region" description="Basic and acidic residues" evidence="1">
    <location>
        <begin position="367"/>
        <end position="377"/>
    </location>
</feature>
<evidence type="ECO:0000313" key="2">
    <source>
        <dbReference type="EMBL" id="KAI8038634.1"/>
    </source>
</evidence>
<feature type="compositionally biased region" description="Low complexity" evidence="1">
    <location>
        <begin position="349"/>
        <end position="361"/>
    </location>
</feature>
<gene>
    <name evidence="2" type="ORF">M5D96_008542</name>
</gene>
<evidence type="ECO:0000256" key="1">
    <source>
        <dbReference type="SAM" id="MobiDB-lite"/>
    </source>
</evidence>
<keyword evidence="3" id="KW-1185">Reference proteome</keyword>
<sequence>MEVTEEDAPPVRLPLPIGFPPRSGFVESVVENIEVIEDSPPYQSPEPNDIIPQTDYVENTVEDIEIIQAPQSLFQNGYAPQTAVVESIVEEIQVTPDPLLRSIVTTNFMPRSSMVQELVVESLEVTPASSPPPEQFPFICRESLIEVDDYVTVEEVTPYNTAPHSPTVEVEVFSEDEAYVEIMEETTVITPPRSPSIQGPIEVGFVPRPSLAETAVIVASLEVTPTPTPPPSPSLKVRIPPSNLTQTEVIVESVDVTPVPSPPARPPPKPLNSFILTDLVIDDPPFVEVVEREVVVESSNDGQVTEVIEVTEEIIQPATPVATVFVGEVSEQSNDKFGKRYSLSAALTQEQQQEQGIQETNQPPPIQKRDIATEPPKRKCCPCKCVIC</sequence>
<name>A0A9P9YKF6_9MUSC</name>
<reference evidence="2" key="1">
    <citation type="journal article" date="2023" name="Genome Biol. Evol.">
        <title>Long-read-based Genome Assembly of Drosophila gunungcola Reveals Fewer Chemosensory Genes in Flower-breeding Species.</title>
        <authorList>
            <person name="Negi A."/>
            <person name="Liao B.Y."/>
            <person name="Yeh S.D."/>
        </authorList>
    </citation>
    <scope>NUCLEOTIDE SEQUENCE</scope>
    <source>
        <strain evidence="2">Sukarami</strain>
    </source>
</reference>
<evidence type="ECO:0000313" key="3">
    <source>
        <dbReference type="Proteomes" id="UP001059596"/>
    </source>
</evidence>
<dbReference type="Proteomes" id="UP001059596">
    <property type="component" value="Unassembled WGS sequence"/>
</dbReference>